<evidence type="ECO:0000256" key="5">
    <source>
        <dbReference type="HAMAP-Rule" id="MF_00671"/>
    </source>
</evidence>
<reference evidence="7 8" key="1">
    <citation type="journal article" date="2019" name="Int. J. Syst. Evol. Microbiol.">
        <title>The Global Catalogue of Microorganisms (GCM) 10K type strain sequencing project: providing services to taxonomists for standard genome sequencing and annotation.</title>
        <authorList>
            <consortium name="The Broad Institute Genomics Platform"/>
            <consortium name="The Broad Institute Genome Sequencing Center for Infectious Disease"/>
            <person name="Wu L."/>
            <person name="Ma J."/>
        </authorList>
    </citation>
    <scope>NUCLEOTIDE SEQUENCE [LARGE SCALE GENOMIC DNA]</scope>
    <source>
        <strain evidence="7 8">JCM 14331</strain>
    </source>
</reference>
<keyword evidence="8" id="KW-1185">Reference proteome</keyword>
<evidence type="ECO:0000313" key="7">
    <source>
        <dbReference type="EMBL" id="GAA0553545.1"/>
    </source>
</evidence>
<dbReference type="Gene3D" id="2.120.10.30">
    <property type="entry name" value="TolB, C-terminal domain"/>
    <property type="match status" value="1"/>
</dbReference>
<dbReference type="Pfam" id="PF07676">
    <property type="entry name" value="PD40"/>
    <property type="match status" value="4"/>
</dbReference>
<dbReference type="SUPFAM" id="SSF69304">
    <property type="entry name" value="Tricorn protease N-terminal domain"/>
    <property type="match status" value="1"/>
</dbReference>
<evidence type="ECO:0000256" key="3">
    <source>
        <dbReference type="ARBA" id="ARBA00022729"/>
    </source>
</evidence>
<dbReference type="InterPro" id="IPR011659">
    <property type="entry name" value="WD40"/>
</dbReference>
<feature type="chain" id="PRO_5044900588" description="Tol-Pal system protein TolB" evidence="5">
    <location>
        <begin position="25"/>
        <end position="450"/>
    </location>
</feature>
<dbReference type="NCBIfam" id="TIGR02800">
    <property type="entry name" value="propeller_TolB"/>
    <property type="match status" value="1"/>
</dbReference>
<dbReference type="SUPFAM" id="SSF52964">
    <property type="entry name" value="TolB, N-terminal domain"/>
    <property type="match status" value="1"/>
</dbReference>
<dbReference type="HAMAP" id="MF_00671">
    <property type="entry name" value="TolB"/>
    <property type="match status" value="1"/>
</dbReference>
<dbReference type="EMBL" id="BAAAEO010000003">
    <property type="protein sequence ID" value="GAA0553545.1"/>
    <property type="molecule type" value="Genomic_DNA"/>
</dbReference>
<keyword evidence="5" id="KW-0131">Cell cycle</keyword>
<keyword evidence="5" id="KW-0132">Cell division</keyword>
<comment type="caution">
    <text evidence="7">The sequence shown here is derived from an EMBL/GenBank/DDBJ whole genome shotgun (WGS) entry which is preliminary data.</text>
</comment>
<dbReference type="InterPro" id="IPR007195">
    <property type="entry name" value="TolB_N"/>
</dbReference>
<organism evidence="7 8">
    <name type="scientific">Rheinheimera aquimaris</name>
    <dbReference type="NCBI Taxonomy" id="412437"/>
    <lineage>
        <taxon>Bacteria</taxon>
        <taxon>Pseudomonadati</taxon>
        <taxon>Pseudomonadota</taxon>
        <taxon>Gammaproteobacteria</taxon>
        <taxon>Chromatiales</taxon>
        <taxon>Chromatiaceae</taxon>
        <taxon>Rheinheimera</taxon>
    </lineage>
</organism>
<dbReference type="Proteomes" id="UP001501169">
    <property type="component" value="Unassembled WGS sequence"/>
</dbReference>
<evidence type="ECO:0000256" key="2">
    <source>
        <dbReference type="ARBA" id="ARBA00009820"/>
    </source>
</evidence>
<evidence type="ECO:0000313" key="8">
    <source>
        <dbReference type="Proteomes" id="UP001501169"/>
    </source>
</evidence>
<feature type="signal peptide" evidence="5">
    <location>
        <begin position="1"/>
        <end position="24"/>
    </location>
</feature>
<accession>A0ABN1DVT6</accession>
<comment type="function">
    <text evidence="5">Part of the Tol-Pal system, which plays a role in outer membrane invagination during cell division and is important for maintaining outer membrane integrity.</text>
</comment>
<keyword evidence="4 5" id="KW-0574">Periplasm</keyword>
<feature type="domain" description="TolB N-terminal" evidence="6">
    <location>
        <begin position="26"/>
        <end position="128"/>
    </location>
</feature>
<sequence length="450" mass="49889" precursor="true">MIMFKFIRNTLFLFVAVLSAQAQASLEIVITEGIDSARPVAILPFTFKGATLPSQRLDEVIAADLMRSGKFSPLASIKMPQRPQSAAQIDYAAWSREGVEAIVIGQITEIGIDRYTVSFELIDVLKGSNAASRQSLNAGRLGGSNEHILDSRETTINGSQFRQYAHRISDIVYEKLTGERGAFLTKIAYVLVNRKLEFPYQLVVADYDGANEQILLRSKEPLMSPSWSPDGTKLSYVTFEKRQSQIYIQDIYTGRRTMLSSTPGINGAPVWSPDGRKMAMVLSKDGNTEIYTMDIATKALTRITNHRAIDTEPSWSPDGKELLFSSERGGNPQLYSVNLLTGTTRRLTFEGEMNLAGSYTPDGNSVVMVNRIRGEYRIAKMDRQTRFLQVLTKTNLDESPSVAPNGSMIIYSTMHGSTQVLALVSMDGRFKARLPAVEGQVKSPAWSPFL</sequence>
<gene>
    <name evidence="5 7" type="primary">tolB</name>
    <name evidence="7" type="ORF">GCM10009098_21600</name>
</gene>
<evidence type="ECO:0000259" key="6">
    <source>
        <dbReference type="Pfam" id="PF04052"/>
    </source>
</evidence>
<comment type="similarity">
    <text evidence="2 5">Belongs to the TolB family.</text>
</comment>
<dbReference type="Gene3D" id="3.40.50.10070">
    <property type="entry name" value="TolB, N-terminal domain"/>
    <property type="match status" value="1"/>
</dbReference>
<proteinExistence type="inferred from homology"/>
<keyword evidence="3 5" id="KW-0732">Signal</keyword>
<comment type="subunit">
    <text evidence="5">The Tol-Pal system is composed of five core proteins: the inner membrane proteins TolA, TolQ and TolR, the periplasmic protein TolB and the outer membrane protein Pal. They form a network linking the inner and outer membranes and the peptidoglycan layer.</text>
</comment>
<evidence type="ECO:0000256" key="4">
    <source>
        <dbReference type="ARBA" id="ARBA00022764"/>
    </source>
</evidence>
<dbReference type="PANTHER" id="PTHR36842">
    <property type="entry name" value="PROTEIN TOLB HOMOLOG"/>
    <property type="match status" value="1"/>
</dbReference>
<dbReference type="PANTHER" id="PTHR36842:SF1">
    <property type="entry name" value="PROTEIN TOLB"/>
    <property type="match status" value="1"/>
</dbReference>
<name>A0ABN1DVT6_9GAMM</name>
<protein>
    <recommendedName>
        <fullName evidence="5">Tol-Pal system protein TolB</fullName>
    </recommendedName>
</protein>
<dbReference type="InterPro" id="IPR014167">
    <property type="entry name" value="Tol-Pal_TolB"/>
</dbReference>
<evidence type="ECO:0000256" key="1">
    <source>
        <dbReference type="ARBA" id="ARBA00004418"/>
    </source>
</evidence>
<dbReference type="Pfam" id="PF04052">
    <property type="entry name" value="TolB_N"/>
    <property type="match status" value="1"/>
</dbReference>
<comment type="subcellular location">
    <subcellularLocation>
        <location evidence="1 5">Periplasm</location>
    </subcellularLocation>
</comment>
<dbReference type="InterPro" id="IPR011042">
    <property type="entry name" value="6-blade_b-propeller_TolB-like"/>
</dbReference>